<gene>
    <name evidence="1" type="ORF">F4695_000796</name>
</gene>
<dbReference type="EMBL" id="JACHBU010000002">
    <property type="protein sequence ID" value="MBB6507464.1"/>
    <property type="molecule type" value="Genomic_DNA"/>
</dbReference>
<dbReference type="InterPro" id="IPR035437">
    <property type="entry name" value="SNase_OB-fold_sf"/>
</dbReference>
<accession>A0A7X0JH56</accession>
<keyword evidence="1" id="KW-0378">Hydrolase</keyword>
<dbReference type="SUPFAM" id="SSF50199">
    <property type="entry name" value="Staphylococcal nuclease"/>
    <property type="match status" value="1"/>
</dbReference>
<comment type="caution">
    <text evidence="1">The sequence shown here is derived from an EMBL/GenBank/DDBJ whole genome shotgun (WGS) entry which is preliminary data.</text>
</comment>
<sequence>MLDYSCIDWVQNQADYFPAKHDAGRGMRTGLPFVVTLVSLFHATLAAANEAASPSDIWTMRPSHILDGHRWVEGGRTFELYGVGPCEQGRAMNGDVVRTEECRVLATARLAALFSTAGVTCRAVDKAIDVGVVPVICVVELGDDKFDLGMALIAGGYGFAALGENGRPVVKNYLVAELSAKVDRQGIWARHGLDDGQVRHGDGNSHESGN</sequence>
<keyword evidence="1" id="KW-0255">Endonuclease</keyword>
<name>A0A7X0JH56_9HYPH</name>
<dbReference type="Proteomes" id="UP000585437">
    <property type="component" value="Unassembled WGS sequence"/>
</dbReference>
<evidence type="ECO:0000313" key="1">
    <source>
        <dbReference type="EMBL" id="MBB6507464.1"/>
    </source>
</evidence>
<evidence type="ECO:0000313" key="2">
    <source>
        <dbReference type="Proteomes" id="UP000585437"/>
    </source>
</evidence>
<dbReference type="AlphaFoldDB" id="A0A7X0JH56"/>
<keyword evidence="1" id="KW-0540">Nuclease</keyword>
<keyword evidence="2" id="KW-1185">Reference proteome</keyword>
<protein>
    <submittedName>
        <fullName evidence="1">Endonuclease YncB(Thermonuclease family)</fullName>
    </submittedName>
</protein>
<organism evidence="1 2">
    <name type="scientific">Rhizobium soli</name>
    <dbReference type="NCBI Taxonomy" id="424798"/>
    <lineage>
        <taxon>Bacteria</taxon>
        <taxon>Pseudomonadati</taxon>
        <taxon>Pseudomonadota</taxon>
        <taxon>Alphaproteobacteria</taxon>
        <taxon>Hyphomicrobiales</taxon>
        <taxon>Rhizobiaceae</taxon>
        <taxon>Rhizobium/Agrobacterium group</taxon>
        <taxon>Rhizobium</taxon>
    </lineage>
</organism>
<proteinExistence type="predicted"/>
<reference evidence="1 2" key="1">
    <citation type="submission" date="2020-08" db="EMBL/GenBank/DDBJ databases">
        <title>The Agave Microbiome: Exploring the role of microbial communities in plant adaptations to desert environments.</title>
        <authorList>
            <person name="Partida-Martinez L.P."/>
        </authorList>
    </citation>
    <scope>NUCLEOTIDE SEQUENCE [LARGE SCALE GENOMIC DNA]</scope>
    <source>
        <strain evidence="1 2">AS3.12</strain>
    </source>
</reference>
<dbReference type="RefSeq" id="WP_184653925.1">
    <property type="nucleotide sequence ID" value="NZ_JACHBU010000002.1"/>
</dbReference>
<dbReference type="GO" id="GO:0004519">
    <property type="term" value="F:endonuclease activity"/>
    <property type="evidence" value="ECO:0007669"/>
    <property type="project" value="UniProtKB-KW"/>
</dbReference>